<dbReference type="InterPro" id="IPR035979">
    <property type="entry name" value="RBD_domain_sf"/>
</dbReference>
<feature type="compositionally biased region" description="Basic and acidic residues" evidence="2">
    <location>
        <begin position="689"/>
        <end position="703"/>
    </location>
</feature>
<dbReference type="Gene3D" id="3.30.70.330">
    <property type="match status" value="1"/>
</dbReference>
<dbReference type="AlphaFoldDB" id="A0A8H3QX53"/>
<feature type="region of interest" description="Disordered" evidence="2">
    <location>
        <begin position="618"/>
        <end position="725"/>
    </location>
</feature>
<keyword evidence="1" id="KW-0175">Coiled coil</keyword>
<comment type="caution">
    <text evidence="3">The sequence shown here is derived from an EMBL/GenBank/DDBJ whole genome shotgun (WGS) entry which is preliminary data.</text>
</comment>
<evidence type="ECO:0008006" key="5">
    <source>
        <dbReference type="Google" id="ProtNLM"/>
    </source>
</evidence>
<feature type="compositionally biased region" description="Polar residues" evidence="2">
    <location>
        <begin position="348"/>
        <end position="372"/>
    </location>
</feature>
<evidence type="ECO:0000313" key="4">
    <source>
        <dbReference type="Proteomes" id="UP000615446"/>
    </source>
</evidence>
<protein>
    <recommendedName>
        <fullName evidence="5">RRM domain-containing protein</fullName>
    </recommendedName>
</protein>
<sequence length="913" mass="101689">MVDWKLTWFTLNFSSAHDASFQASHAARHYTFKFKLFLDDLPLLEKLKITRSDLYIDLLTCRSCRDRMEDLMHLILCSKRRAVTHQIFQSYQNHLFSKLREAGNLADMDPTPMLKKLSALSCWTVSSSNWSSYALIRGCLPTLFIDLFVELSIPRQSAMKVVAALHNNFIQKLRRRIWNPRTYDKSKWEDAMNITLKLKTTPRPSNLPATSYVPFSSLPPPTHLVTSRNSEVDWIRNSMTQAFAGWDVDFYSGRVIRYYVSIVASTLSSNMPNNVARRGRGSFNPNSRKASRHERKKDNNNSDNSGSDIAGPAADVEVEGPSSPPKENNTASTSLSSHPHMAAALSAPNDNASDGLNASMHARTTTPASPLNASPDEATEIDPPANQFLVQSPTFSIDRNDFQAAAAPNSAPETLKNFTTNKALIDAVNNTFLEMYESYTGKARMTGSGDAKRLVIHFQSKEAHDACVGAAHQQFPDFVFHAHDPKQLRSDEDLRAIQVTDIPFFLTKDNIMSYFKKFVDQKSSRRAFIATLTQLPPNTKDIDLAPLTRDLGAKAVNVPLSLNSYKPKRWAYVTFNSQETMDAAMEQIIGFRSHTLQWNLPDNTNKLCHRCGKLGCAPSQCPSRQDRGRSRGRNPVAALKERFNINQPTRTKERSRSGSHSCSRSKGPGNSQSSQPQKPLANTRLNNNPRRDRSKSTDKRDRSVSFSTVVRSPPPLSTPNQATTMSPHEAANILSLLKSLQQDMADVRDRITALELNDRCMSRIEQHLGLLPPPDIPTANQTSEMLIDAPAIPAPTVKQVSPRPAISPVQKILNPLSPGFIPSRPVRAPISAPVDIPDISSLSSTSHMAPPPPKLTTKFKPSMRSTQLLKTNWICLPTLLAALLDPLLPLHILRTQLIKLVLINCSPSHTFLV</sequence>
<dbReference type="SUPFAM" id="SSF54928">
    <property type="entry name" value="RNA-binding domain, RBD"/>
    <property type="match status" value="1"/>
</dbReference>
<feature type="region of interest" description="Disordered" evidence="2">
    <location>
        <begin position="271"/>
        <end position="381"/>
    </location>
</feature>
<dbReference type="InterPro" id="IPR012677">
    <property type="entry name" value="Nucleotide-bd_a/b_plait_sf"/>
</dbReference>
<gene>
    <name evidence="3" type="ORF">RCL2_001937100</name>
</gene>
<dbReference type="Proteomes" id="UP000615446">
    <property type="component" value="Unassembled WGS sequence"/>
</dbReference>
<accession>A0A8H3QX53</accession>
<name>A0A8H3QX53_9GLOM</name>
<proteinExistence type="predicted"/>
<organism evidence="3 4">
    <name type="scientific">Rhizophagus clarus</name>
    <dbReference type="NCBI Taxonomy" id="94130"/>
    <lineage>
        <taxon>Eukaryota</taxon>
        <taxon>Fungi</taxon>
        <taxon>Fungi incertae sedis</taxon>
        <taxon>Mucoromycota</taxon>
        <taxon>Glomeromycotina</taxon>
        <taxon>Glomeromycetes</taxon>
        <taxon>Glomerales</taxon>
        <taxon>Glomeraceae</taxon>
        <taxon>Rhizophagus</taxon>
    </lineage>
</organism>
<feature type="coiled-coil region" evidence="1">
    <location>
        <begin position="730"/>
        <end position="757"/>
    </location>
</feature>
<reference evidence="3" key="1">
    <citation type="submission" date="2019-10" db="EMBL/GenBank/DDBJ databases">
        <title>Conservation and host-specific expression of non-tandemly repeated heterogenous ribosome RNA gene in arbuscular mycorrhizal fungi.</title>
        <authorList>
            <person name="Maeda T."/>
            <person name="Kobayashi Y."/>
            <person name="Nakagawa T."/>
            <person name="Ezawa T."/>
            <person name="Yamaguchi K."/>
            <person name="Bino T."/>
            <person name="Nishimoto Y."/>
            <person name="Shigenobu S."/>
            <person name="Kawaguchi M."/>
        </authorList>
    </citation>
    <scope>NUCLEOTIDE SEQUENCE</scope>
    <source>
        <strain evidence="3">HR1</strain>
    </source>
</reference>
<feature type="compositionally biased region" description="Polar residues" evidence="2">
    <location>
        <begin position="668"/>
        <end position="677"/>
    </location>
</feature>
<evidence type="ECO:0000256" key="2">
    <source>
        <dbReference type="SAM" id="MobiDB-lite"/>
    </source>
</evidence>
<evidence type="ECO:0000256" key="1">
    <source>
        <dbReference type="SAM" id="Coils"/>
    </source>
</evidence>
<dbReference type="EMBL" id="BLAL01000215">
    <property type="protein sequence ID" value="GES92599.1"/>
    <property type="molecule type" value="Genomic_DNA"/>
</dbReference>
<feature type="compositionally biased region" description="Polar residues" evidence="2">
    <location>
        <begin position="325"/>
        <end position="337"/>
    </location>
</feature>
<dbReference type="GO" id="GO:0003676">
    <property type="term" value="F:nucleic acid binding"/>
    <property type="evidence" value="ECO:0007669"/>
    <property type="project" value="InterPro"/>
</dbReference>
<evidence type="ECO:0000313" key="3">
    <source>
        <dbReference type="EMBL" id="GES92599.1"/>
    </source>
</evidence>